<gene>
    <name evidence="2" type="ORF">HNQ92_002486</name>
</gene>
<keyword evidence="3" id="KW-1185">Reference proteome</keyword>
<name>A0A840TSU4_9BACT</name>
<reference evidence="2 3" key="1">
    <citation type="submission" date="2020-08" db="EMBL/GenBank/DDBJ databases">
        <title>Genomic Encyclopedia of Type Strains, Phase IV (KMG-IV): sequencing the most valuable type-strain genomes for metagenomic binning, comparative biology and taxonomic classification.</title>
        <authorList>
            <person name="Goeker M."/>
        </authorList>
    </citation>
    <scope>NUCLEOTIDE SEQUENCE [LARGE SCALE GENOMIC DNA]</scope>
    <source>
        <strain evidence="2 3">DSM 105074</strain>
    </source>
</reference>
<feature type="transmembrane region" description="Helical" evidence="1">
    <location>
        <begin position="214"/>
        <end position="238"/>
    </location>
</feature>
<feature type="transmembrane region" description="Helical" evidence="1">
    <location>
        <begin position="82"/>
        <end position="100"/>
    </location>
</feature>
<dbReference type="Pfam" id="PF12412">
    <property type="entry name" value="DUF3667"/>
    <property type="match status" value="1"/>
</dbReference>
<comment type="caution">
    <text evidence="2">The sequence shown here is derived from an EMBL/GenBank/DDBJ whole genome shotgun (WGS) entry which is preliminary data.</text>
</comment>
<feature type="transmembrane region" description="Helical" evidence="1">
    <location>
        <begin position="120"/>
        <end position="139"/>
    </location>
</feature>
<protein>
    <recommendedName>
        <fullName evidence="4">DUF3667 domain-containing protein</fullName>
    </recommendedName>
</protein>
<organism evidence="2 3">
    <name type="scientific">Rhabdobacter roseus</name>
    <dbReference type="NCBI Taxonomy" id="1655419"/>
    <lineage>
        <taxon>Bacteria</taxon>
        <taxon>Pseudomonadati</taxon>
        <taxon>Bacteroidota</taxon>
        <taxon>Cytophagia</taxon>
        <taxon>Cytophagales</taxon>
        <taxon>Cytophagaceae</taxon>
        <taxon>Rhabdobacter</taxon>
    </lineage>
</organism>
<feature type="transmembrane region" description="Helical" evidence="1">
    <location>
        <begin position="151"/>
        <end position="172"/>
    </location>
</feature>
<sequence length="240" mass="27683">MNPSSCKNCDAPLGQQSDFCSHCGQAAHVHRLDMPHIMHEVVHAVIHADKGIFHLMKLMALRPGIVVKEYVAGKRKKYFNPFNFLVLSVAVSTFVTGYFHLMDMAPEAPNKASALINKHINLIFFVAVPVSALFSWLLFRKSGYNYAENLTLHAFLGGFRIVFFLFLFTPLIVFYREYYYLMLGLYMAIWVAFSTWAFYQFYGGKLYVVTLKSLLTLFLTQVTITLFISLMLWIYFMFLT</sequence>
<accession>A0A840TSU4</accession>
<dbReference type="Proteomes" id="UP000557307">
    <property type="component" value="Unassembled WGS sequence"/>
</dbReference>
<keyword evidence="1" id="KW-0812">Transmembrane</keyword>
<dbReference type="InterPro" id="IPR022134">
    <property type="entry name" value="DUF3667"/>
</dbReference>
<dbReference type="EMBL" id="JACHGF010000003">
    <property type="protein sequence ID" value="MBB5284343.1"/>
    <property type="molecule type" value="Genomic_DNA"/>
</dbReference>
<feature type="transmembrane region" description="Helical" evidence="1">
    <location>
        <begin position="178"/>
        <end position="202"/>
    </location>
</feature>
<evidence type="ECO:0000256" key="1">
    <source>
        <dbReference type="SAM" id="Phobius"/>
    </source>
</evidence>
<keyword evidence="1" id="KW-0472">Membrane</keyword>
<evidence type="ECO:0000313" key="2">
    <source>
        <dbReference type="EMBL" id="MBB5284343.1"/>
    </source>
</evidence>
<proteinExistence type="predicted"/>
<dbReference type="RefSeq" id="WP_184174291.1">
    <property type="nucleotide sequence ID" value="NZ_JACHGF010000003.1"/>
</dbReference>
<evidence type="ECO:0008006" key="4">
    <source>
        <dbReference type="Google" id="ProtNLM"/>
    </source>
</evidence>
<keyword evidence="1" id="KW-1133">Transmembrane helix</keyword>
<evidence type="ECO:0000313" key="3">
    <source>
        <dbReference type="Proteomes" id="UP000557307"/>
    </source>
</evidence>
<dbReference type="AlphaFoldDB" id="A0A840TSU4"/>